<protein>
    <submittedName>
        <fullName evidence="2">Putative ring-cleavage extradiol dioxygenase</fullName>
    </submittedName>
</protein>
<dbReference type="SUPFAM" id="SSF54593">
    <property type="entry name" value="Glyoxalase/Bleomycin resistance protein/Dihydroxybiphenyl dioxygenase"/>
    <property type="match status" value="2"/>
</dbReference>
<dbReference type="InterPro" id="IPR029068">
    <property type="entry name" value="Glyas_Bleomycin-R_OHBP_Dase"/>
</dbReference>
<dbReference type="AlphaFoldDB" id="A0A0M2P3L2"/>
<dbReference type="Proteomes" id="UP000034455">
    <property type="component" value="Unassembled WGS sequence"/>
</dbReference>
<dbReference type="Pfam" id="PF00903">
    <property type="entry name" value="Glyoxalase"/>
    <property type="match status" value="1"/>
</dbReference>
<evidence type="ECO:0000259" key="1">
    <source>
        <dbReference type="PROSITE" id="PS51819"/>
    </source>
</evidence>
<dbReference type="RefSeq" id="WP_019469323.1">
    <property type="nucleotide sequence ID" value="NZ_BKAS01000004.1"/>
</dbReference>
<dbReference type="EMBL" id="LAKJ01000008">
    <property type="protein sequence ID" value="KKI64528.1"/>
    <property type="molecule type" value="Genomic_DNA"/>
</dbReference>
<dbReference type="GO" id="GO:0051213">
    <property type="term" value="F:dioxygenase activity"/>
    <property type="evidence" value="ECO:0007669"/>
    <property type="project" value="UniProtKB-KW"/>
</dbReference>
<accession>A0A0M2P3L2</accession>
<organism evidence="2 3">
    <name type="scientific">Staphylococcus cohnii subsp. cohnii</name>
    <dbReference type="NCBI Taxonomy" id="74704"/>
    <lineage>
        <taxon>Bacteria</taxon>
        <taxon>Bacillati</taxon>
        <taxon>Bacillota</taxon>
        <taxon>Bacilli</taxon>
        <taxon>Bacillales</taxon>
        <taxon>Staphylococcaceae</taxon>
        <taxon>Staphylococcus</taxon>
        <taxon>Staphylococcus cohnii species complex</taxon>
    </lineage>
</organism>
<comment type="caution">
    <text evidence="2">The sequence shown here is derived from an EMBL/GenBank/DDBJ whole genome shotgun (WGS) entry which is preliminary data.</text>
</comment>
<dbReference type="PROSITE" id="PS51819">
    <property type="entry name" value="VOC"/>
    <property type="match status" value="1"/>
</dbReference>
<gene>
    <name evidence="2" type="ORF">UF66_2480</name>
</gene>
<keyword evidence="2" id="KW-0560">Oxidoreductase</keyword>
<sequence length="264" mass="30228">MFHNESAHFVNGIILNVRDKDEMKKFYGDIIGLNVVNESYSTIQYEIGNLNHFMTLNQINMGREPLVSEAGLFHLAIKLPTKTDLADLLVQLSEYKIPINGGEHDISTSLYLEDTEGNGLEFYVDNPIDEWSIENEKAVLETKPLNVPKLLTYVSDEKWQGIPDDSIIGYINLKTIRLKRVKQYYKNYFGLVPSSVETDSAVYLASNGYHQHLVVNNWLSSVKRIENHKTYGLACVDFHFPETTHKLLTGPDGIQFRFNYYSVL</sequence>
<dbReference type="GeneID" id="58097813"/>
<name>A0A0M2P3L2_STACC</name>
<reference evidence="2 3" key="1">
    <citation type="submission" date="2015-03" db="EMBL/GenBank/DDBJ databases">
        <title>Genome Assembly of Staphylococcus cohnii subsp. cohnii strain G22B2.</title>
        <authorList>
            <person name="Nair G."/>
            <person name="Kaur G."/>
            <person name="Khatri I."/>
            <person name="Singh N.K."/>
            <person name="Sathyabama S."/>
            <person name="Maurya S.K."/>
            <person name="Subramanian S."/>
            <person name="Agrewala J.N."/>
            <person name="Mayilraj S."/>
        </authorList>
    </citation>
    <scope>NUCLEOTIDE SEQUENCE [LARGE SCALE GENOMIC DNA]</scope>
    <source>
        <strain evidence="2 3">G22B2</strain>
    </source>
</reference>
<evidence type="ECO:0000313" key="2">
    <source>
        <dbReference type="EMBL" id="KKI64528.1"/>
    </source>
</evidence>
<proteinExistence type="predicted"/>
<dbReference type="InterPro" id="IPR037523">
    <property type="entry name" value="VOC_core"/>
</dbReference>
<dbReference type="Gene3D" id="3.10.180.10">
    <property type="entry name" value="2,3-Dihydroxybiphenyl 1,2-Dioxygenase, domain 1"/>
    <property type="match status" value="2"/>
</dbReference>
<dbReference type="PATRIC" id="fig|74704.6.peg.2580"/>
<evidence type="ECO:0000313" key="3">
    <source>
        <dbReference type="Proteomes" id="UP000034455"/>
    </source>
</evidence>
<dbReference type="PANTHER" id="PTHR43279">
    <property type="entry name" value="CATECHOL-2,3-DIOXYGENASE"/>
    <property type="match status" value="1"/>
</dbReference>
<keyword evidence="2" id="KW-0223">Dioxygenase</keyword>
<dbReference type="InterPro" id="IPR004360">
    <property type="entry name" value="Glyas_Fos-R_dOase_dom"/>
</dbReference>
<feature type="domain" description="VOC" evidence="1">
    <location>
        <begin position="9"/>
        <end position="125"/>
    </location>
</feature>
<dbReference type="PANTHER" id="PTHR43279:SF1">
    <property type="entry name" value="CATECHOL-2,3-DIOXYGENASE"/>
    <property type="match status" value="1"/>
</dbReference>